<evidence type="ECO:0000313" key="1">
    <source>
        <dbReference type="EMBL" id="SEN68010.1"/>
    </source>
</evidence>
<dbReference type="RefSeq" id="WP_090634611.1">
    <property type="nucleotide sequence ID" value="NZ_FOCP01000033.1"/>
</dbReference>
<accession>A0A1H8IGP7</accession>
<dbReference type="EMBL" id="FOCP01000033">
    <property type="protein sequence ID" value="SEN68010.1"/>
    <property type="molecule type" value="Genomic_DNA"/>
</dbReference>
<sequence>MDKVVELNREYWGRIHDMCAGTKVKPWECIRWHPEDNPVWRYFSEHPQICSFEDSWIVEFAVTVIEDKPVWVGSVLYDKDGNQYTITGYFLGALIVEHNTKTGGVQWLDWKTDASWTPPAHKRTFTLNGEELPCPVKHRGQLTKTGIGISSTRKRFAVWFESKSQCDAVMDAIEKIITEARDK</sequence>
<name>A0A1H8IGP7_9PROT</name>
<proteinExistence type="predicted"/>
<organism evidence="1 2">
    <name type="scientific">Nitrosomonas marina</name>
    <dbReference type="NCBI Taxonomy" id="917"/>
    <lineage>
        <taxon>Bacteria</taxon>
        <taxon>Pseudomonadati</taxon>
        <taxon>Pseudomonadota</taxon>
        <taxon>Betaproteobacteria</taxon>
        <taxon>Nitrosomonadales</taxon>
        <taxon>Nitrosomonadaceae</taxon>
        <taxon>Nitrosomonas</taxon>
    </lineage>
</organism>
<dbReference type="OrthoDB" id="9849460at2"/>
<dbReference type="Proteomes" id="UP000199459">
    <property type="component" value="Unassembled WGS sequence"/>
</dbReference>
<evidence type="ECO:0000313" key="2">
    <source>
        <dbReference type="Proteomes" id="UP000199459"/>
    </source>
</evidence>
<gene>
    <name evidence="1" type="ORF">SAMN05216325_1338</name>
</gene>
<dbReference type="AlphaFoldDB" id="A0A1H8IGP7"/>
<protein>
    <submittedName>
        <fullName evidence="1">Uncharacterized protein</fullName>
    </submittedName>
</protein>
<reference evidence="1 2" key="1">
    <citation type="submission" date="2016-10" db="EMBL/GenBank/DDBJ databases">
        <authorList>
            <person name="de Groot N.N."/>
        </authorList>
    </citation>
    <scope>NUCLEOTIDE SEQUENCE [LARGE SCALE GENOMIC DNA]</scope>
    <source>
        <strain evidence="1 2">Nm22</strain>
    </source>
</reference>